<name>A0A7C2AA27_9GAMM</name>
<dbReference type="AlphaFoldDB" id="A0A7C2AA27"/>
<feature type="chain" id="PRO_5027958787" evidence="1">
    <location>
        <begin position="22"/>
        <end position="159"/>
    </location>
</feature>
<proteinExistence type="predicted"/>
<dbReference type="EMBL" id="DRHY01000059">
    <property type="protein sequence ID" value="HEC73253.1"/>
    <property type="molecule type" value="Genomic_DNA"/>
</dbReference>
<comment type="caution">
    <text evidence="2">The sequence shown here is derived from an EMBL/GenBank/DDBJ whole genome shotgun (WGS) entry which is preliminary data.</text>
</comment>
<accession>A0A7C2AA27</accession>
<dbReference type="Proteomes" id="UP000886384">
    <property type="component" value="Unassembled WGS sequence"/>
</dbReference>
<reference evidence="2" key="1">
    <citation type="journal article" date="2020" name="mSystems">
        <title>Genome- and Community-Level Interaction Insights into Carbon Utilization and Element Cycling Functions of Hydrothermarchaeota in Hydrothermal Sediment.</title>
        <authorList>
            <person name="Zhou Z."/>
            <person name="Liu Y."/>
            <person name="Xu W."/>
            <person name="Pan J."/>
            <person name="Luo Z.H."/>
            <person name="Li M."/>
        </authorList>
    </citation>
    <scope>NUCLEOTIDE SEQUENCE [LARGE SCALE GENOMIC DNA]</scope>
    <source>
        <strain evidence="2">HyVt-380</strain>
    </source>
</reference>
<sequence>MLVIKTTSALLLFLLCSNLYANNLCQSDEVVAFSCDIRSKTVSVCVADEDSLVYRFGKTDAVELTLNAPVHFSSTAYSGGGEGRLRFPNGRYDYVVYSGITNGEWLDKDTGLREKVEFAGILVLKDKQVLSKLKCSAFADKSYIHDLPQHKQEPFVYYD</sequence>
<evidence type="ECO:0000256" key="1">
    <source>
        <dbReference type="SAM" id="SignalP"/>
    </source>
</evidence>
<protein>
    <submittedName>
        <fullName evidence="2">Uncharacterized protein</fullName>
    </submittedName>
</protein>
<feature type="signal peptide" evidence="1">
    <location>
        <begin position="1"/>
        <end position="21"/>
    </location>
</feature>
<evidence type="ECO:0000313" key="2">
    <source>
        <dbReference type="EMBL" id="HEC73253.1"/>
    </source>
</evidence>
<organism evidence="2">
    <name type="scientific">Methylophaga aminisulfidivorans</name>
    <dbReference type="NCBI Taxonomy" id="230105"/>
    <lineage>
        <taxon>Bacteria</taxon>
        <taxon>Pseudomonadati</taxon>
        <taxon>Pseudomonadota</taxon>
        <taxon>Gammaproteobacteria</taxon>
        <taxon>Thiotrichales</taxon>
        <taxon>Piscirickettsiaceae</taxon>
        <taxon>Methylophaga</taxon>
    </lineage>
</organism>
<gene>
    <name evidence="2" type="ORF">ENI26_02650</name>
</gene>
<keyword evidence="1" id="KW-0732">Signal</keyword>